<dbReference type="InterPro" id="IPR051678">
    <property type="entry name" value="AGP_Transferase"/>
</dbReference>
<sequence length="340" mass="38104">MSPTPYSLSTSISTFLSTHSSTTRSECDSLAQSLLSSPTISPVPIQGSFSYTVVASDSQLAQFRSPTSPLDVEVLRLAREIYGGDVVAKTEFWGNFGGLGVYLIEKLQGVTYLEWLMKGGLGRRLDGERFERQRGLVGDFARFFAAAWKTPQTADIAATRQTCENNLHLLARNLPDRFSRDILELTECLDSIFQTLPMVLTHGDLCEMNFLVDERSGHLTGVIDWAEAEILPFGFNLWGVENLLGYMDGNGWNYFEGYEELRGEFWTVFYGAVGAEEEEGEGDGVLASEVLCQKQETIDVARRMGILFRYGFFWDEDLRKKVPVQEGDSGMRYLDAFFLG</sequence>
<dbReference type="InterPro" id="IPR002575">
    <property type="entry name" value="Aminoglycoside_PTrfase"/>
</dbReference>
<dbReference type="InterPro" id="IPR011009">
    <property type="entry name" value="Kinase-like_dom_sf"/>
</dbReference>
<dbReference type="eggNOG" id="ENOG502SN14">
    <property type="taxonomic scope" value="Eukaryota"/>
</dbReference>
<dbReference type="AlphaFoldDB" id="M3BPF9"/>
<proteinExistence type="predicted"/>
<gene>
    <name evidence="2" type="ORF">SEPMUDRAFT_136875</name>
</gene>
<dbReference type="Proteomes" id="UP000016931">
    <property type="component" value="Unassembled WGS sequence"/>
</dbReference>
<dbReference type="Gene3D" id="3.90.1200.10">
    <property type="match status" value="1"/>
</dbReference>
<dbReference type="OMA" id="CEMNILT"/>
<organism evidence="2 3">
    <name type="scientific">Sphaerulina musiva (strain SO2202)</name>
    <name type="common">Poplar stem canker fungus</name>
    <name type="synonym">Septoria musiva</name>
    <dbReference type="NCBI Taxonomy" id="692275"/>
    <lineage>
        <taxon>Eukaryota</taxon>
        <taxon>Fungi</taxon>
        <taxon>Dikarya</taxon>
        <taxon>Ascomycota</taxon>
        <taxon>Pezizomycotina</taxon>
        <taxon>Dothideomycetes</taxon>
        <taxon>Dothideomycetidae</taxon>
        <taxon>Mycosphaerellales</taxon>
        <taxon>Mycosphaerellaceae</taxon>
        <taxon>Sphaerulina</taxon>
    </lineage>
</organism>
<evidence type="ECO:0000313" key="3">
    <source>
        <dbReference type="Proteomes" id="UP000016931"/>
    </source>
</evidence>
<dbReference type="PANTHER" id="PTHR21310">
    <property type="entry name" value="AMINOGLYCOSIDE PHOSPHOTRANSFERASE-RELATED-RELATED"/>
    <property type="match status" value="1"/>
</dbReference>
<dbReference type="Pfam" id="PF01636">
    <property type="entry name" value="APH"/>
    <property type="match status" value="1"/>
</dbReference>
<name>M3BPF9_SPHMS</name>
<evidence type="ECO:0000259" key="1">
    <source>
        <dbReference type="Pfam" id="PF01636"/>
    </source>
</evidence>
<evidence type="ECO:0000313" key="2">
    <source>
        <dbReference type="EMBL" id="EMF08053.1"/>
    </source>
</evidence>
<dbReference type="SUPFAM" id="SSF56112">
    <property type="entry name" value="Protein kinase-like (PK-like)"/>
    <property type="match status" value="1"/>
</dbReference>
<dbReference type="PANTHER" id="PTHR21310:SF59">
    <property type="entry name" value="AMINOGLYCOSIDE PHOSPHOTRANSFERASE DOMAIN-CONTAINING PROTEIN"/>
    <property type="match status" value="1"/>
</dbReference>
<feature type="domain" description="Aminoglycoside phosphotransferase" evidence="1">
    <location>
        <begin position="104"/>
        <end position="239"/>
    </location>
</feature>
<keyword evidence="3" id="KW-1185">Reference proteome</keyword>
<dbReference type="OrthoDB" id="5598852at2759"/>
<dbReference type="GeneID" id="27899945"/>
<protein>
    <recommendedName>
        <fullName evidence="1">Aminoglycoside phosphotransferase domain-containing protein</fullName>
    </recommendedName>
</protein>
<dbReference type="RefSeq" id="XP_016756174.1">
    <property type="nucleotide sequence ID" value="XM_016902808.1"/>
</dbReference>
<reference evidence="2 3" key="1">
    <citation type="journal article" date="2012" name="PLoS Pathog.">
        <title>Diverse lifestyles and strategies of plant pathogenesis encoded in the genomes of eighteen Dothideomycetes fungi.</title>
        <authorList>
            <person name="Ohm R.A."/>
            <person name="Feau N."/>
            <person name="Henrissat B."/>
            <person name="Schoch C.L."/>
            <person name="Horwitz B.A."/>
            <person name="Barry K.W."/>
            <person name="Condon B.J."/>
            <person name="Copeland A.C."/>
            <person name="Dhillon B."/>
            <person name="Glaser F."/>
            <person name="Hesse C.N."/>
            <person name="Kosti I."/>
            <person name="LaButti K."/>
            <person name="Lindquist E.A."/>
            <person name="Lucas S."/>
            <person name="Salamov A.A."/>
            <person name="Bradshaw R.E."/>
            <person name="Ciuffetti L."/>
            <person name="Hamelin R.C."/>
            <person name="Kema G.H.J."/>
            <person name="Lawrence C."/>
            <person name="Scott J.A."/>
            <person name="Spatafora J.W."/>
            <person name="Turgeon B.G."/>
            <person name="de Wit P.J.G.M."/>
            <person name="Zhong S."/>
            <person name="Goodwin S.B."/>
            <person name="Grigoriev I.V."/>
        </authorList>
    </citation>
    <scope>NUCLEOTIDE SEQUENCE [LARGE SCALE GENOMIC DNA]</scope>
    <source>
        <strain evidence="2 3">SO2202</strain>
    </source>
</reference>
<dbReference type="EMBL" id="KB456272">
    <property type="protein sequence ID" value="EMF08053.1"/>
    <property type="molecule type" value="Genomic_DNA"/>
</dbReference>
<dbReference type="STRING" id="692275.M3BPF9"/>
<accession>M3BPF9</accession>
<dbReference type="HOGENOM" id="CLU_038193_1_0_1"/>